<dbReference type="InterPro" id="IPR029068">
    <property type="entry name" value="Glyas_Bleomycin-R_OHBP_Dase"/>
</dbReference>
<dbReference type="PIRSF" id="PIRSF021700">
    <property type="entry name" value="3_dmu_93_MTrfase"/>
    <property type="match status" value="1"/>
</dbReference>
<dbReference type="Gene3D" id="3.10.180.10">
    <property type="entry name" value="2,3-Dihydroxybiphenyl 1,2-Dioxygenase, domain 1"/>
    <property type="match status" value="1"/>
</dbReference>
<reference evidence="3" key="1">
    <citation type="submission" date="2023-07" db="EMBL/GenBank/DDBJ databases">
        <title>Conexibacter stalactiti sp. nov., isolated from stalactites in a lava cave and emended description of the genus Conexibacter.</title>
        <authorList>
            <person name="Lee S.D."/>
        </authorList>
    </citation>
    <scope>NUCLEOTIDE SEQUENCE [LARGE SCALE GENOMIC DNA]</scope>
    <source>
        <strain evidence="3">KCTC 39840</strain>
    </source>
</reference>
<dbReference type="CDD" id="cd06588">
    <property type="entry name" value="PhnB_like"/>
    <property type="match status" value="1"/>
</dbReference>
<dbReference type="SUPFAM" id="SSF54593">
    <property type="entry name" value="Glyoxalase/Bleomycin resistance protein/Dihydroxybiphenyl dioxygenase"/>
    <property type="match status" value="1"/>
</dbReference>
<dbReference type="PANTHER" id="PTHR33990">
    <property type="entry name" value="PROTEIN YJDN-RELATED"/>
    <property type="match status" value="1"/>
</dbReference>
<feature type="domain" description="PhnB-like" evidence="1">
    <location>
        <begin position="3"/>
        <end position="116"/>
    </location>
</feature>
<dbReference type="Pfam" id="PF06983">
    <property type="entry name" value="3-dmu-9_3-mt"/>
    <property type="match status" value="1"/>
</dbReference>
<evidence type="ECO:0000313" key="2">
    <source>
        <dbReference type="EMBL" id="MDW5598376.1"/>
    </source>
</evidence>
<comment type="caution">
    <text evidence="2">The sequence shown here is derived from an EMBL/GenBank/DDBJ whole genome shotgun (WGS) entry which is preliminary data.</text>
</comment>
<dbReference type="Proteomes" id="UP001284601">
    <property type="component" value="Unassembled WGS sequence"/>
</dbReference>
<evidence type="ECO:0000313" key="3">
    <source>
        <dbReference type="Proteomes" id="UP001284601"/>
    </source>
</evidence>
<evidence type="ECO:0000259" key="1">
    <source>
        <dbReference type="Pfam" id="PF06983"/>
    </source>
</evidence>
<dbReference type="InterPro" id="IPR028973">
    <property type="entry name" value="PhnB-like"/>
</dbReference>
<dbReference type="InterPro" id="IPR009725">
    <property type="entry name" value="3_dmu_93_MTrfase"/>
</dbReference>
<protein>
    <submittedName>
        <fullName evidence="2">VOC family protein</fullName>
    </submittedName>
</protein>
<name>A0ABU4HYM4_9ACTN</name>
<gene>
    <name evidence="2" type="ORF">R7226_28715</name>
</gene>
<dbReference type="PANTHER" id="PTHR33990:SF2">
    <property type="entry name" value="PHNB-LIKE DOMAIN-CONTAINING PROTEIN"/>
    <property type="match status" value="1"/>
</dbReference>
<dbReference type="EMBL" id="JAWSTH010000137">
    <property type="protein sequence ID" value="MDW5598376.1"/>
    <property type="molecule type" value="Genomic_DNA"/>
</dbReference>
<proteinExistence type="predicted"/>
<dbReference type="RefSeq" id="WP_318600903.1">
    <property type="nucleotide sequence ID" value="NZ_JAWSTH010000137.1"/>
</dbReference>
<organism evidence="2 3">
    <name type="scientific">Conexibacter stalactiti</name>
    <dbReference type="NCBI Taxonomy" id="1940611"/>
    <lineage>
        <taxon>Bacteria</taxon>
        <taxon>Bacillati</taxon>
        <taxon>Actinomycetota</taxon>
        <taxon>Thermoleophilia</taxon>
        <taxon>Solirubrobacterales</taxon>
        <taxon>Conexibacteraceae</taxon>
        <taxon>Conexibacter</taxon>
    </lineage>
</organism>
<keyword evidence="3" id="KW-1185">Reference proteome</keyword>
<sequence>MPKITPNLWFDKQAEEAAAFYIDVFRSGRIVNVTHYPEGTPGEAGTVMTVEWELDGQRFVGINGGPQFTFDEAVSFEIDCADQAEIDYYWERLTDGGRAGQCGWLTDRYGLSWQVVPGGMDALFADPDKSRAERAMRAMLKMGKLDVAALQRAADGEPVG</sequence>
<reference evidence="2 3" key="2">
    <citation type="submission" date="2023-10" db="EMBL/GenBank/DDBJ databases">
        <authorList>
            <person name="Han X.F."/>
        </authorList>
    </citation>
    <scope>NUCLEOTIDE SEQUENCE [LARGE SCALE GENOMIC DNA]</scope>
    <source>
        <strain evidence="2 3">KCTC 39840</strain>
    </source>
</reference>
<accession>A0ABU4HYM4</accession>